<feature type="compositionally biased region" description="Polar residues" evidence="1">
    <location>
        <begin position="189"/>
        <end position="198"/>
    </location>
</feature>
<keyword evidence="3" id="KW-1185">Reference proteome</keyword>
<sequence length="240" mass="26271">MNCGWSTEQRKTHAHKLPVTECQWVSIAQDARCNLADDQNVVSPVILPPWLTLKNSNSICKSRCCVGGAVVAPDQLDALLAPTCEVRSDIDLIGSENIDGERLRINSYARTGRPSNRDQHKCWIKGYRGKRIHRRATRAFRGAISHHGYASQKASEASAQILRMRLSVHVLSLSNSADQAGHAHGSERQCGTSTASTTRPRKGDRGERHLQLASHGHVCVSMYSLRHIQASGSGASEASM</sequence>
<dbReference type="EMBL" id="CABVQG010000009">
    <property type="protein sequence ID" value="VWC68122.1"/>
    <property type="molecule type" value="Genomic_DNA"/>
</dbReference>
<proteinExistence type="predicted"/>
<evidence type="ECO:0000256" key="1">
    <source>
        <dbReference type="SAM" id="MobiDB-lite"/>
    </source>
</evidence>
<accession>A0ABY6XW07</accession>
<comment type="caution">
    <text evidence="2">The sequence shown here is derived from an EMBL/GenBank/DDBJ whole genome shotgun (WGS) entry which is preliminary data.</text>
</comment>
<organism evidence="2 3">
    <name type="scientific">Burkholderia aenigmatica</name>
    <dbReference type="NCBI Taxonomy" id="2015348"/>
    <lineage>
        <taxon>Bacteria</taxon>
        <taxon>Pseudomonadati</taxon>
        <taxon>Pseudomonadota</taxon>
        <taxon>Betaproteobacteria</taxon>
        <taxon>Burkholderiales</taxon>
        <taxon>Burkholderiaceae</taxon>
        <taxon>Burkholderia</taxon>
        <taxon>Burkholderia cepacia complex</taxon>
    </lineage>
</organism>
<feature type="region of interest" description="Disordered" evidence="1">
    <location>
        <begin position="178"/>
        <end position="208"/>
    </location>
</feature>
<evidence type="ECO:0000313" key="3">
    <source>
        <dbReference type="Proteomes" id="UP000494120"/>
    </source>
</evidence>
<protein>
    <recommendedName>
        <fullName evidence="4">AP2/ERF domain-containing protein</fullName>
    </recommendedName>
</protein>
<reference evidence="2 3" key="1">
    <citation type="submission" date="2019-09" db="EMBL/GenBank/DDBJ databases">
        <authorList>
            <person name="Depoorter E."/>
        </authorList>
    </citation>
    <scope>NUCLEOTIDE SEQUENCE [LARGE SCALE GENOMIC DNA]</scope>
    <source>
        <strain evidence="2 3">R-17378</strain>
    </source>
</reference>
<name>A0ABY6XW07_9BURK</name>
<dbReference type="Proteomes" id="UP000494120">
    <property type="component" value="Unassembled WGS sequence"/>
</dbReference>
<evidence type="ECO:0000313" key="2">
    <source>
        <dbReference type="EMBL" id="VWC68122.1"/>
    </source>
</evidence>
<gene>
    <name evidence="2" type="ORF">BLA17378_03026</name>
</gene>
<evidence type="ECO:0008006" key="4">
    <source>
        <dbReference type="Google" id="ProtNLM"/>
    </source>
</evidence>